<keyword evidence="2" id="KW-1185">Reference proteome</keyword>
<sequence>MKLQRSCRDVTRLVLAGEDRALGVGERLGIRLHMLVCRACPRFAAQVAVMREATARWRAYAEPEDAPADGTRRR</sequence>
<dbReference type="EMBL" id="JAZIBG010000020">
    <property type="protein sequence ID" value="MEF7614061.1"/>
    <property type="molecule type" value="Genomic_DNA"/>
</dbReference>
<proteinExistence type="predicted"/>
<gene>
    <name evidence="1" type="ORF">V4F39_09080</name>
</gene>
<dbReference type="AlphaFoldDB" id="A0AAW9Q9B2"/>
<evidence type="ECO:0000313" key="1">
    <source>
        <dbReference type="EMBL" id="MEF7614061.1"/>
    </source>
</evidence>
<reference evidence="1 2" key="1">
    <citation type="submission" date="2024-02" db="EMBL/GenBank/DDBJ databases">
        <title>Genome sequence of Aquincola sp. MAHUQ-54.</title>
        <authorList>
            <person name="Huq M.A."/>
        </authorList>
    </citation>
    <scope>NUCLEOTIDE SEQUENCE [LARGE SCALE GENOMIC DNA]</scope>
    <source>
        <strain evidence="1 2">MAHUQ-54</strain>
    </source>
</reference>
<protein>
    <submittedName>
        <fullName evidence="1">Zf-HC2 domain-containing protein</fullName>
    </submittedName>
</protein>
<dbReference type="RefSeq" id="WP_332289000.1">
    <property type="nucleotide sequence ID" value="NZ_JAZIBG010000020.1"/>
</dbReference>
<comment type="caution">
    <text evidence="1">The sequence shown here is derived from an EMBL/GenBank/DDBJ whole genome shotgun (WGS) entry which is preliminary data.</text>
</comment>
<organism evidence="1 2">
    <name type="scientific">Aquincola agrisoli</name>
    <dbReference type="NCBI Taxonomy" id="3119538"/>
    <lineage>
        <taxon>Bacteria</taxon>
        <taxon>Pseudomonadati</taxon>
        <taxon>Pseudomonadota</taxon>
        <taxon>Betaproteobacteria</taxon>
        <taxon>Burkholderiales</taxon>
        <taxon>Sphaerotilaceae</taxon>
        <taxon>Aquincola</taxon>
    </lineage>
</organism>
<accession>A0AAW9Q9B2</accession>
<dbReference type="Proteomes" id="UP001336250">
    <property type="component" value="Unassembled WGS sequence"/>
</dbReference>
<evidence type="ECO:0000313" key="2">
    <source>
        <dbReference type="Proteomes" id="UP001336250"/>
    </source>
</evidence>
<name>A0AAW9Q9B2_9BURK</name>